<dbReference type="Proteomes" id="UP000479710">
    <property type="component" value="Unassembled WGS sequence"/>
</dbReference>
<dbReference type="AlphaFoldDB" id="A0A6G1CFC7"/>
<proteinExistence type="predicted"/>
<evidence type="ECO:0000313" key="3">
    <source>
        <dbReference type="Proteomes" id="UP000479710"/>
    </source>
</evidence>
<protein>
    <submittedName>
        <fullName evidence="2">Uncharacterized protein</fullName>
    </submittedName>
</protein>
<accession>A0A6G1CFC7</accession>
<sequence length="90" mass="9998">MSSGNIQKRKPRRNTTKYGKNPDPQVSSPQRPSRETIIQESPIRVTRSRLAMLMGEGTSSQPVGLIEVCGLLTVGRLPGWYVQGRFDNSV</sequence>
<dbReference type="EMBL" id="SPHZ02000009">
    <property type="protein sequence ID" value="KAF0898866.1"/>
    <property type="molecule type" value="Genomic_DNA"/>
</dbReference>
<feature type="compositionally biased region" description="Polar residues" evidence="1">
    <location>
        <begin position="24"/>
        <end position="39"/>
    </location>
</feature>
<keyword evidence="3" id="KW-1185">Reference proteome</keyword>
<evidence type="ECO:0000313" key="2">
    <source>
        <dbReference type="EMBL" id="KAF0898866.1"/>
    </source>
</evidence>
<feature type="region of interest" description="Disordered" evidence="1">
    <location>
        <begin position="1"/>
        <end position="42"/>
    </location>
</feature>
<comment type="caution">
    <text evidence="2">The sequence shown here is derived from an EMBL/GenBank/DDBJ whole genome shotgun (WGS) entry which is preliminary data.</text>
</comment>
<name>A0A6G1CFC7_9ORYZ</name>
<gene>
    <name evidence="2" type="ORF">E2562_011927</name>
</gene>
<evidence type="ECO:0000256" key="1">
    <source>
        <dbReference type="SAM" id="MobiDB-lite"/>
    </source>
</evidence>
<reference evidence="2 3" key="1">
    <citation type="submission" date="2019-11" db="EMBL/GenBank/DDBJ databases">
        <title>Whole genome sequence of Oryza granulata.</title>
        <authorList>
            <person name="Li W."/>
        </authorList>
    </citation>
    <scope>NUCLEOTIDE SEQUENCE [LARGE SCALE GENOMIC DNA]</scope>
    <source>
        <strain evidence="3">cv. Menghai</strain>
        <tissue evidence="2">Leaf</tissue>
    </source>
</reference>
<organism evidence="2 3">
    <name type="scientific">Oryza meyeriana var. granulata</name>
    <dbReference type="NCBI Taxonomy" id="110450"/>
    <lineage>
        <taxon>Eukaryota</taxon>
        <taxon>Viridiplantae</taxon>
        <taxon>Streptophyta</taxon>
        <taxon>Embryophyta</taxon>
        <taxon>Tracheophyta</taxon>
        <taxon>Spermatophyta</taxon>
        <taxon>Magnoliopsida</taxon>
        <taxon>Liliopsida</taxon>
        <taxon>Poales</taxon>
        <taxon>Poaceae</taxon>
        <taxon>BOP clade</taxon>
        <taxon>Oryzoideae</taxon>
        <taxon>Oryzeae</taxon>
        <taxon>Oryzinae</taxon>
        <taxon>Oryza</taxon>
        <taxon>Oryza meyeriana</taxon>
    </lineage>
</organism>